<proteinExistence type="predicted"/>
<dbReference type="RefSeq" id="WP_230670675.1">
    <property type="nucleotide sequence ID" value="NZ_JAJNAY010000002.1"/>
</dbReference>
<name>A0A9Q3V209_9FLAO</name>
<evidence type="ECO:0008006" key="3">
    <source>
        <dbReference type="Google" id="ProtNLM"/>
    </source>
</evidence>
<dbReference type="Proteomes" id="UP001108025">
    <property type="component" value="Unassembled WGS sequence"/>
</dbReference>
<dbReference type="EMBL" id="JAJNAY010000002">
    <property type="protein sequence ID" value="MCD1118143.1"/>
    <property type="molecule type" value="Genomic_DNA"/>
</dbReference>
<keyword evidence="2" id="KW-1185">Reference proteome</keyword>
<dbReference type="AlphaFoldDB" id="A0A9Q3V209"/>
<gene>
    <name evidence="1" type="ORF">LO744_14895</name>
</gene>
<evidence type="ECO:0000313" key="1">
    <source>
        <dbReference type="EMBL" id="MCD1118143.1"/>
    </source>
</evidence>
<dbReference type="PROSITE" id="PS51257">
    <property type="entry name" value="PROKAR_LIPOPROTEIN"/>
    <property type="match status" value="1"/>
</dbReference>
<reference evidence="1" key="1">
    <citation type="submission" date="2021-11" db="EMBL/GenBank/DDBJ databases">
        <title>Description of novel Chryseobacterium species.</title>
        <authorList>
            <person name="Saticioglu I.B."/>
            <person name="Ay H."/>
            <person name="Altun S."/>
            <person name="Duman M."/>
        </authorList>
    </citation>
    <scope>NUCLEOTIDE SEQUENCE</scope>
    <source>
        <strain evidence="1">C-17</strain>
    </source>
</reference>
<protein>
    <recommendedName>
        <fullName evidence="3">DUF4019 domain-containing protein</fullName>
    </recommendedName>
</protein>
<organism evidence="1 2">
    <name type="scientific">Chryseobacterium turcicum</name>
    <dbReference type="NCBI Taxonomy" id="2898076"/>
    <lineage>
        <taxon>Bacteria</taxon>
        <taxon>Pseudomonadati</taxon>
        <taxon>Bacteroidota</taxon>
        <taxon>Flavobacteriia</taxon>
        <taxon>Flavobacteriales</taxon>
        <taxon>Weeksellaceae</taxon>
        <taxon>Chryseobacterium group</taxon>
        <taxon>Chryseobacterium</taxon>
    </lineage>
</organism>
<comment type="caution">
    <text evidence="1">The sequence shown here is derived from an EMBL/GenBank/DDBJ whole genome shotgun (WGS) entry which is preliminary data.</text>
</comment>
<evidence type="ECO:0000313" key="2">
    <source>
        <dbReference type="Proteomes" id="UP001108025"/>
    </source>
</evidence>
<accession>A0A9Q3V209</accession>
<sequence>MKIYITLSLLFLLLSCDFKTFRENNSQDIKEAEKVTESYYSLVEKGDKEELLKLFSKDFFESSDKNAVESVIDWQIQESKKPNYTYTLIDSQTLVEEGTDAKSEYVLTYSVQREFKTKDKITLIKENDDKIRIFKYEMTSEERK</sequence>